<dbReference type="InterPro" id="IPR002885">
    <property type="entry name" value="PPR_rpt"/>
</dbReference>
<comment type="similarity">
    <text evidence="1">Belongs to the PPR family. P subfamily.</text>
</comment>
<dbReference type="PROSITE" id="PS51375">
    <property type="entry name" value="PPR"/>
    <property type="match status" value="6"/>
</dbReference>
<proteinExistence type="inferred from homology"/>
<evidence type="ECO:0000256" key="2">
    <source>
        <dbReference type="ARBA" id="ARBA00022737"/>
    </source>
</evidence>
<dbReference type="PANTHER" id="PTHR47939:SF13">
    <property type="entry name" value="OS03G0201400 PROTEIN"/>
    <property type="match status" value="1"/>
</dbReference>
<dbReference type="AlphaFoldDB" id="A0AAN9IVY2"/>
<dbReference type="Pfam" id="PF13812">
    <property type="entry name" value="PPR_3"/>
    <property type="match status" value="1"/>
</dbReference>
<dbReference type="Pfam" id="PF01535">
    <property type="entry name" value="PPR"/>
    <property type="match status" value="2"/>
</dbReference>
<protein>
    <recommendedName>
        <fullName evidence="6">Pentatricopeptide repeat protein</fullName>
    </recommendedName>
</protein>
<feature type="repeat" description="PPR" evidence="3">
    <location>
        <begin position="300"/>
        <end position="334"/>
    </location>
</feature>
<sequence length="506" mass="57989">MVRHPLSKSANKYLRKFRKWPHSPYKTSWHHNFCETQAMQMLKNSTIEMGFPQKPQSHNLYIQNNNTPFVLSALISSFKAYNIDPTPKAYFFVVKTLTQNSNFQDIVHVLNHIEQNEKFETPEFMLMYLIRFYGFADRVQDAVDLFNRMPRFRCTPTVCSLNLVLSLLCRKKECLKMVPQVLLESRPMNIRVEESTFRVLIKALCRIRRVDYAFEILNYMMEDGYGLDVKACSLIVSSLCEQMDLSSVVALVVWRDMRKLGFCPDVMDYMNMIRFLVKQGKAKDALNILNQMKESGVKPDIVCYTIVLSGIVAEGDYVKLDELFDETIMSGLVPDVYTYNVYINGLCKQKKVDEACTIVTSMEELGCKANVVTYNTLLGAVCVAGDLSKARGLMKEMRLKGIELNLHTYRIMLDGLVGKGEISEACNLLEEMSEKCFYPRASTFDDIIFHICQKGLYTKALELMKKIVAKNFTPGATAWEVLILNSGSEIKYSETTFDSLFNSKKS</sequence>
<name>A0AAN9IVY2_CROPI</name>
<organism evidence="4 5">
    <name type="scientific">Crotalaria pallida</name>
    <name type="common">Smooth rattlebox</name>
    <name type="synonym">Crotalaria striata</name>
    <dbReference type="NCBI Taxonomy" id="3830"/>
    <lineage>
        <taxon>Eukaryota</taxon>
        <taxon>Viridiplantae</taxon>
        <taxon>Streptophyta</taxon>
        <taxon>Embryophyta</taxon>
        <taxon>Tracheophyta</taxon>
        <taxon>Spermatophyta</taxon>
        <taxon>Magnoliopsida</taxon>
        <taxon>eudicotyledons</taxon>
        <taxon>Gunneridae</taxon>
        <taxon>Pentapetalae</taxon>
        <taxon>rosids</taxon>
        <taxon>fabids</taxon>
        <taxon>Fabales</taxon>
        <taxon>Fabaceae</taxon>
        <taxon>Papilionoideae</taxon>
        <taxon>50 kb inversion clade</taxon>
        <taxon>genistoids sensu lato</taxon>
        <taxon>core genistoids</taxon>
        <taxon>Crotalarieae</taxon>
        <taxon>Crotalaria</taxon>
    </lineage>
</organism>
<feature type="repeat" description="PPR" evidence="3">
    <location>
        <begin position="370"/>
        <end position="404"/>
    </location>
</feature>
<dbReference type="EMBL" id="JAYWIO010000001">
    <property type="protein sequence ID" value="KAK7287161.1"/>
    <property type="molecule type" value="Genomic_DNA"/>
</dbReference>
<dbReference type="Gene3D" id="1.25.40.10">
    <property type="entry name" value="Tetratricopeptide repeat domain"/>
    <property type="match status" value="3"/>
</dbReference>
<feature type="repeat" description="PPR" evidence="3">
    <location>
        <begin position="335"/>
        <end position="369"/>
    </location>
</feature>
<feature type="repeat" description="PPR" evidence="3">
    <location>
        <begin position="193"/>
        <end position="227"/>
    </location>
</feature>
<keyword evidence="5" id="KW-1185">Reference proteome</keyword>
<accession>A0AAN9IVY2</accession>
<feature type="repeat" description="PPR" evidence="3">
    <location>
        <begin position="265"/>
        <end position="299"/>
    </location>
</feature>
<dbReference type="InterPro" id="IPR011990">
    <property type="entry name" value="TPR-like_helical_dom_sf"/>
</dbReference>
<evidence type="ECO:0000313" key="5">
    <source>
        <dbReference type="Proteomes" id="UP001372338"/>
    </source>
</evidence>
<feature type="repeat" description="PPR" evidence="3">
    <location>
        <begin position="405"/>
        <end position="439"/>
    </location>
</feature>
<comment type="caution">
    <text evidence="4">The sequence shown here is derived from an EMBL/GenBank/DDBJ whole genome shotgun (WGS) entry which is preliminary data.</text>
</comment>
<keyword evidence="2" id="KW-0677">Repeat</keyword>
<evidence type="ECO:0000256" key="3">
    <source>
        <dbReference type="PROSITE-ProRule" id="PRU00708"/>
    </source>
</evidence>
<dbReference type="Proteomes" id="UP001372338">
    <property type="component" value="Unassembled WGS sequence"/>
</dbReference>
<gene>
    <name evidence="4" type="ORF">RIF29_00249</name>
</gene>
<dbReference type="InterPro" id="IPR050667">
    <property type="entry name" value="PPR-containing_protein"/>
</dbReference>
<evidence type="ECO:0008006" key="6">
    <source>
        <dbReference type="Google" id="ProtNLM"/>
    </source>
</evidence>
<reference evidence="4 5" key="1">
    <citation type="submission" date="2024-01" db="EMBL/GenBank/DDBJ databases">
        <title>The genomes of 5 underutilized Papilionoideae crops provide insights into root nodulation and disease resistanc.</title>
        <authorList>
            <person name="Yuan L."/>
        </authorList>
    </citation>
    <scope>NUCLEOTIDE SEQUENCE [LARGE SCALE GENOMIC DNA]</scope>
    <source>
        <strain evidence="4">ZHUSHIDOU_FW_LH</strain>
        <tissue evidence="4">Leaf</tissue>
    </source>
</reference>
<evidence type="ECO:0000256" key="1">
    <source>
        <dbReference type="ARBA" id="ARBA00007626"/>
    </source>
</evidence>
<dbReference type="PANTHER" id="PTHR47939">
    <property type="entry name" value="MEMBRANE-ASSOCIATED SALT-INDUCIBLE PROTEIN-LIKE"/>
    <property type="match status" value="1"/>
</dbReference>
<evidence type="ECO:0000313" key="4">
    <source>
        <dbReference type="EMBL" id="KAK7287161.1"/>
    </source>
</evidence>
<dbReference type="NCBIfam" id="TIGR00756">
    <property type="entry name" value="PPR"/>
    <property type="match status" value="6"/>
</dbReference>
<dbReference type="Pfam" id="PF13041">
    <property type="entry name" value="PPR_2"/>
    <property type="match status" value="2"/>
</dbReference>